<sequence>MYSCFCVQVGVLKVAFILQFIANDVCDNLGDIARTDYDHFGLYVESTYATLVASISSFGMDHEFTLMCYPLFRDCHKKLILDVILKAVDSGFSGGHINPVVTFGLFLARKLSLTRTLYYVVAQCLGLICGAGVVRGSKEAGLRRVVEPT</sequence>
<dbReference type="Proteomes" id="UP001055879">
    <property type="component" value="Linkage Group LG03"/>
</dbReference>
<reference evidence="2" key="1">
    <citation type="journal article" date="2022" name="Mol. Ecol. Resour.">
        <title>The genomes of chicory, endive, great burdock and yacon provide insights into Asteraceae palaeo-polyploidization history and plant inulin production.</title>
        <authorList>
            <person name="Fan W."/>
            <person name="Wang S."/>
            <person name="Wang H."/>
            <person name="Wang A."/>
            <person name="Jiang F."/>
            <person name="Liu H."/>
            <person name="Zhao H."/>
            <person name="Xu D."/>
            <person name="Zhang Y."/>
        </authorList>
    </citation>
    <scope>NUCLEOTIDE SEQUENCE [LARGE SCALE GENOMIC DNA]</scope>
    <source>
        <strain evidence="2">cv. Niubang</strain>
    </source>
</reference>
<dbReference type="EMBL" id="CM042049">
    <property type="protein sequence ID" value="KAI3746850.1"/>
    <property type="molecule type" value="Genomic_DNA"/>
</dbReference>
<organism evidence="1 2">
    <name type="scientific">Arctium lappa</name>
    <name type="common">Greater burdock</name>
    <name type="synonym">Lappa major</name>
    <dbReference type="NCBI Taxonomy" id="4217"/>
    <lineage>
        <taxon>Eukaryota</taxon>
        <taxon>Viridiplantae</taxon>
        <taxon>Streptophyta</taxon>
        <taxon>Embryophyta</taxon>
        <taxon>Tracheophyta</taxon>
        <taxon>Spermatophyta</taxon>
        <taxon>Magnoliopsida</taxon>
        <taxon>eudicotyledons</taxon>
        <taxon>Gunneridae</taxon>
        <taxon>Pentapetalae</taxon>
        <taxon>asterids</taxon>
        <taxon>campanulids</taxon>
        <taxon>Asterales</taxon>
        <taxon>Asteraceae</taxon>
        <taxon>Carduoideae</taxon>
        <taxon>Cardueae</taxon>
        <taxon>Arctiinae</taxon>
        <taxon>Arctium</taxon>
    </lineage>
</organism>
<accession>A0ACB9DJY3</accession>
<evidence type="ECO:0000313" key="1">
    <source>
        <dbReference type="EMBL" id="KAI3746850.1"/>
    </source>
</evidence>
<comment type="caution">
    <text evidence="1">The sequence shown here is derived from an EMBL/GenBank/DDBJ whole genome shotgun (WGS) entry which is preliminary data.</text>
</comment>
<reference evidence="1 2" key="2">
    <citation type="journal article" date="2022" name="Mol. Ecol. Resour.">
        <title>The genomes of chicory, endive, great burdock and yacon provide insights into Asteraceae paleo-polyploidization history and plant inulin production.</title>
        <authorList>
            <person name="Fan W."/>
            <person name="Wang S."/>
            <person name="Wang H."/>
            <person name="Wang A."/>
            <person name="Jiang F."/>
            <person name="Liu H."/>
            <person name="Zhao H."/>
            <person name="Xu D."/>
            <person name="Zhang Y."/>
        </authorList>
    </citation>
    <scope>NUCLEOTIDE SEQUENCE [LARGE SCALE GENOMIC DNA]</scope>
    <source>
        <strain evidence="2">cv. Niubang</strain>
    </source>
</reference>
<name>A0ACB9DJY3_ARCLA</name>
<keyword evidence="2" id="KW-1185">Reference proteome</keyword>
<gene>
    <name evidence="1" type="ORF">L6452_09292</name>
</gene>
<protein>
    <submittedName>
        <fullName evidence="1">Uncharacterized protein</fullName>
    </submittedName>
</protein>
<proteinExistence type="predicted"/>
<evidence type="ECO:0000313" key="2">
    <source>
        <dbReference type="Proteomes" id="UP001055879"/>
    </source>
</evidence>